<feature type="transmembrane region" description="Helical" evidence="5">
    <location>
        <begin position="261"/>
        <end position="280"/>
    </location>
</feature>
<feature type="transmembrane region" description="Helical" evidence="5">
    <location>
        <begin position="21"/>
        <end position="51"/>
    </location>
</feature>
<dbReference type="EMBL" id="WSRS01000013">
    <property type="protein sequence ID" value="MVX58517.1"/>
    <property type="molecule type" value="Genomic_DNA"/>
</dbReference>
<dbReference type="InterPro" id="IPR039421">
    <property type="entry name" value="Type_1_exporter"/>
</dbReference>
<dbReference type="Gene3D" id="3.40.50.300">
    <property type="entry name" value="P-loop containing nucleotide triphosphate hydrolases"/>
    <property type="match status" value="1"/>
</dbReference>
<evidence type="ECO:0000259" key="6">
    <source>
        <dbReference type="PROSITE" id="PS50929"/>
    </source>
</evidence>
<keyword evidence="2 5" id="KW-0812">Transmembrane</keyword>
<reference evidence="7 8" key="1">
    <citation type="submission" date="2019-12" db="EMBL/GenBank/DDBJ databases">
        <title>Microbes associate with the intestines of laboratory mice.</title>
        <authorList>
            <person name="Navarre W."/>
            <person name="Wong E."/>
        </authorList>
    </citation>
    <scope>NUCLEOTIDE SEQUENCE [LARGE SCALE GENOMIC DNA]</scope>
    <source>
        <strain evidence="7 8">NM51_B2-22</strain>
    </source>
</reference>
<keyword evidence="7" id="KW-0067">ATP-binding</keyword>
<dbReference type="GO" id="GO:0140359">
    <property type="term" value="F:ABC-type transporter activity"/>
    <property type="evidence" value="ECO:0007669"/>
    <property type="project" value="InterPro"/>
</dbReference>
<feature type="transmembrane region" description="Helical" evidence="5">
    <location>
        <begin position="63"/>
        <end position="84"/>
    </location>
</feature>
<organism evidence="7 8">
    <name type="scientific">Streptococcus danieliae</name>
    <dbReference type="NCBI Taxonomy" id="747656"/>
    <lineage>
        <taxon>Bacteria</taxon>
        <taxon>Bacillati</taxon>
        <taxon>Bacillota</taxon>
        <taxon>Bacilli</taxon>
        <taxon>Lactobacillales</taxon>
        <taxon>Streptococcaceae</taxon>
        <taxon>Streptococcus</taxon>
    </lineage>
</organism>
<feature type="transmembrane region" description="Helical" evidence="5">
    <location>
        <begin position="286"/>
        <end position="305"/>
    </location>
</feature>
<dbReference type="RefSeq" id="WP_160332340.1">
    <property type="nucleotide sequence ID" value="NZ_WSRS01000013.1"/>
</dbReference>
<dbReference type="GO" id="GO:0016887">
    <property type="term" value="F:ATP hydrolysis activity"/>
    <property type="evidence" value="ECO:0007669"/>
    <property type="project" value="InterPro"/>
</dbReference>
<dbReference type="InterPro" id="IPR027417">
    <property type="entry name" value="P-loop_NTPase"/>
</dbReference>
<feature type="domain" description="ABC transmembrane type-1" evidence="6">
    <location>
        <begin position="40"/>
        <end position="305"/>
    </location>
</feature>
<dbReference type="OrthoDB" id="9806127at2"/>
<dbReference type="SUPFAM" id="SSF52540">
    <property type="entry name" value="P-loop containing nucleoside triphosphate hydrolases"/>
    <property type="match status" value="1"/>
</dbReference>
<dbReference type="PANTHER" id="PTHR24221:SF654">
    <property type="entry name" value="ATP-BINDING CASSETTE SUB-FAMILY B MEMBER 6"/>
    <property type="match status" value="1"/>
</dbReference>
<evidence type="ECO:0000256" key="4">
    <source>
        <dbReference type="ARBA" id="ARBA00023136"/>
    </source>
</evidence>
<evidence type="ECO:0000313" key="8">
    <source>
        <dbReference type="Proteomes" id="UP000461595"/>
    </source>
</evidence>
<dbReference type="PROSITE" id="PS50929">
    <property type="entry name" value="ABC_TM1F"/>
    <property type="match status" value="1"/>
</dbReference>
<comment type="caution">
    <text evidence="7">The sequence shown here is derived from an EMBL/GenBank/DDBJ whole genome shotgun (WGS) entry which is preliminary data.</text>
</comment>
<protein>
    <submittedName>
        <fullName evidence="7">ATP-binding cassette domain-containing protein</fullName>
    </submittedName>
</protein>
<dbReference type="Pfam" id="PF00005">
    <property type="entry name" value="ABC_tran"/>
    <property type="match status" value="1"/>
</dbReference>
<dbReference type="InterPro" id="IPR036640">
    <property type="entry name" value="ABC1_TM_sf"/>
</dbReference>
<dbReference type="Gene3D" id="1.20.1560.10">
    <property type="entry name" value="ABC transporter type 1, transmembrane domain"/>
    <property type="match status" value="1"/>
</dbReference>
<accession>A0A7X3G7T4</accession>
<dbReference type="GO" id="GO:0005524">
    <property type="term" value="F:ATP binding"/>
    <property type="evidence" value="ECO:0007669"/>
    <property type="project" value="UniProtKB-KW"/>
</dbReference>
<name>A0A7X3G7T4_9STRE</name>
<dbReference type="GO" id="GO:0005886">
    <property type="term" value="C:plasma membrane"/>
    <property type="evidence" value="ECO:0007669"/>
    <property type="project" value="UniProtKB-SubCell"/>
</dbReference>
<evidence type="ECO:0000313" key="7">
    <source>
        <dbReference type="EMBL" id="MVX58517.1"/>
    </source>
</evidence>
<dbReference type="AlphaFoldDB" id="A0A7X3G7T4"/>
<dbReference type="SUPFAM" id="SSF90123">
    <property type="entry name" value="ABC transporter transmembrane region"/>
    <property type="match status" value="1"/>
</dbReference>
<evidence type="ECO:0000256" key="2">
    <source>
        <dbReference type="ARBA" id="ARBA00022692"/>
    </source>
</evidence>
<keyword evidence="3 5" id="KW-1133">Transmembrane helix</keyword>
<keyword evidence="7" id="KW-0547">Nucleotide-binding</keyword>
<comment type="subcellular location">
    <subcellularLocation>
        <location evidence="1">Cell membrane</location>
        <topology evidence="1">Multi-pass membrane protein</topology>
    </subcellularLocation>
</comment>
<evidence type="ECO:0000256" key="5">
    <source>
        <dbReference type="SAM" id="Phobius"/>
    </source>
</evidence>
<evidence type="ECO:0000256" key="3">
    <source>
        <dbReference type="ARBA" id="ARBA00022989"/>
    </source>
</evidence>
<proteinExistence type="predicted"/>
<evidence type="ECO:0000256" key="1">
    <source>
        <dbReference type="ARBA" id="ARBA00004651"/>
    </source>
</evidence>
<sequence length="394" mass="44404">MKSKMISPSILEVLGLAFKEFPWLIVIYLTMAIINSLFPTVILATVTSYFIDSLLSIAGSGSFSQGILFPLFLLLSTMVCMRIFEEVPKFFEIRLKTAIELSILPLIVQQQVNLEYRWLEDKSKQELFSLLVEDIVEVFLEGIQAYAAILKGIVAVISIFFLLTSLLWWSGALIFSCSIPLFYLSFYLGKKNYAAKVDAKKYERRYSYYSDQVLVGKEALEERMLFGYVDDMTDRYEQDFQKASSIQLLVLLKTRLATRGMHIVLILLTILTSICLLYPLRDGEISPGNFIGILTVLFNLAEILGGGLQDSSKSLAECKEYMADFHLLMALETTPGATDLPDQIPIAFEQIEFKGVSFCYPGTDRYVLRNLSFVLEKGQHYALVGPNGSGKSTI</sequence>
<dbReference type="PANTHER" id="PTHR24221">
    <property type="entry name" value="ATP-BINDING CASSETTE SUB-FAMILY B"/>
    <property type="match status" value="1"/>
</dbReference>
<dbReference type="InterPro" id="IPR011527">
    <property type="entry name" value="ABC1_TM_dom"/>
</dbReference>
<dbReference type="InterPro" id="IPR003439">
    <property type="entry name" value="ABC_transporter-like_ATP-bd"/>
</dbReference>
<feature type="transmembrane region" description="Helical" evidence="5">
    <location>
        <begin position="145"/>
        <end position="163"/>
    </location>
</feature>
<feature type="transmembrane region" description="Helical" evidence="5">
    <location>
        <begin position="169"/>
        <end position="188"/>
    </location>
</feature>
<dbReference type="Proteomes" id="UP000461595">
    <property type="component" value="Unassembled WGS sequence"/>
</dbReference>
<keyword evidence="4 5" id="KW-0472">Membrane</keyword>
<gene>
    <name evidence="7" type="ORF">E5983_02470</name>
</gene>